<feature type="compositionally biased region" description="Basic residues" evidence="14">
    <location>
        <begin position="476"/>
        <end position="493"/>
    </location>
</feature>
<dbReference type="AlphaFoldDB" id="A0A0D1Y2E5"/>
<feature type="region of interest" description="Disordered" evidence="14">
    <location>
        <begin position="407"/>
        <end position="504"/>
    </location>
</feature>
<evidence type="ECO:0000256" key="12">
    <source>
        <dbReference type="ARBA" id="ARBA00081789"/>
    </source>
</evidence>
<evidence type="ECO:0000256" key="6">
    <source>
        <dbReference type="ARBA" id="ARBA00019272"/>
    </source>
</evidence>
<dbReference type="OrthoDB" id="10250002at2759"/>
<reference evidence="17 20" key="2">
    <citation type="submission" date="2023-08" db="EMBL/GenBank/DDBJ databases">
        <title>Black Yeasts Isolated from many extreme environments.</title>
        <authorList>
            <person name="Coleine C."/>
            <person name="Stajich J.E."/>
            <person name="Selbmann L."/>
        </authorList>
    </citation>
    <scope>NUCLEOTIDE SEQUENCE [LARGE SCALE GENOMIC DNA]</scope>
    <source>
        <strain evidence="17 20">CCFEE 6328</strain>
    </source>
</reference>
<comment type="catalytic activity">
    <reaction evidence="2">
        <text>uridine in snRNA = pseudouridine in snRNA</text>
        <dbReference type="Rhea" id="RHEA:51124"/>
        <dbReference type="Rhea" id="RHEA-COMP:12891"/>
        <dbReference type="Rhea" id="RHEA-COMP:12892"/>
        <dbReference type="ChEBI" id="CHEBI:65314"/>
        <dbReference type="ChEBI" id="CHEBI:65315"/>
    </reaction>
</comment>
<gene>
    <name evidence="17" type="primary">CBF5</name>
    <name evidence="17" type="ORF">LTR69_004661</name>
    <name evidence="18" type="ORF">PV11_08883</name>
</gene>
<evidence type="ECO:0000256" key="4">
    <source>
        <dbReference type="ARBA" id="ARBA00004604"/>
    </source>
</evidence>
<dbReference type="InterPro" id="IPR002478">
    <property type="entry name" value="PUA"/>
</dbReference>
<comment type="subcellular location">
    <subcellularLocation>
        <location evidence="4">Nucleus</location>
        <location evidence="4">Nucleolus</location>
    </subcellularLocation>
</comment>
<organism evidence="18 19">
    <name type="scientific">Exophiala sideris</name>
    <dbReference type="NCBI Taxonomy" id="1016849"/>
    <lineage>
        <taxon>Eukaryota</taxon>
        <taxon>Fungi</taxon>
        <taxon>Dikarya</taxon>
        <taxon>Ascomycota</taxon>
        <taxon>Pezizomycotina</taxon>
        <taxon>Eurotiomycetes</taxon>
        <taxon>Chaetothyriomycetidae</taxon>
        <taxon>Chaetothyriales</taxon>
        <taxon>Herpotrichiellaceae</taxon>
        <taxon>Exophiala</taxon>
    </lineage>
</organism>
<dbReference type="GO" id="GO:0031429">
    <property type="term" value="C:box H/ACA snoRNP complex"/>
    <property type="evidence" value="ECO:0007669"/>
    <property type="project" value="TreeGrafter"/>
</dbReference>
<dbReference type="Proteomes" id="UP000053599">
    <property type="component" value="Unassembled WGS sequence"/>
</dbReference>
<dbReference type="InterPro" id="IPR036974">
    <property type="entry name" value="PUA_sf"/>
</dbReference>
<feature type="compositionally biased region" description="Basic and acidic residues" evidence="14">
    <location>
        <begin position="464"/>
        <end position="475"/>
    </location>
</feature>
<evidence type="ECO:0000313" key="17">
    <source>
        <dbReference type="EMBL" id="KAK5062303.1"/>
    </source>
</evidence>
<dbReference type="SUPFAM" id="SSF55120">
    <property type="entry name" value="Pseudouridine synthase"/>
    <property type="match status" value="1"/>
</dbReference>
<comment type="subunit">
    <text evidence="9">Component of the small nucleolar ribonucleoprotein particles containing H/ACA-type snoRNAs (H/ACA snoRNPs).</text>
</comment>
<comment type="catalytic activity">
    <reaction evidence="1">
        <text>a uridine in mRNA = a pseudouridine in mRNA</text>
        <dbReference type="Rhea" id="RHEA:56644"/>
        <dbReference type="Rhea" id="RHEA-COMP:14658"/>
        <dbReference type="Rhea" id="RHEA-COMP:14659"/>
        <dbReference type="ChEBI" id="CHEBI:65314"/>
        <dbReference type="ChEBI" id="CHEBI:65315"/>
    </reaction>
</comment>
<dbReference type="InterPro" id="IPR032819">
    <property type="entry name" value="TruB_C"/>
</dbReference>
<protein>
    <recommendedName>
        <fullName evidence="6">H/ACA ribonucleoprotein complex subunit CBF5</fullName>
    </recommendedName>
    <alternativeName>
        <fullName evidence="11">Centromere-binding factor 5</fullName>
    </alternativeName>
    <alternativeName>
        <fullName evidence="10">H/ACA ribonucleoprotein complex subunit cbf5</fullName>
    </alternativeName>
    <alternativeName>
        <fullName evidence="13">H/ACA snoRNP protein CBF5</fullName>
    </alternativeName>
    <alternativeName>
        <fullName evidence="12">Small nucleolar RNP protein CBF5</fullName>
    </alternativeName>
</protein>
<dbReference type="GO" id="GO:0031120">
    <property type="term" value="P:snRNA pseudouridine synthesis"/>
    <property type="evidence" value="ECO:0007669"/>
    <property type="project" value="TreeGrafter"/>
</dbReference>
<dbReference type="EMBL" id="KN846954">
    <property type="protein sequence ID" value="KIV77047.1"/>
    <property type="molecule type" value="Genomic_DNA"/>
</dbReference>
<dbReference type="Proteomes" id="UP001345691">
    <property type="component" value="Unassembled WGS sequence"/>
</dbReference>
<dbReference type="Gene3D" id="2.30.130.10">
    <property type="entry name" value="PUA domain"/>
    <property type="match status" value="1"/>
</dbReference>
<dbReference type="SMART" id="SM01136">
    <property type="entry name" value="DKCLD"/>
    <property type="match status" value="1"/>
</dbReference>
<dbReference type="InterPro" id="IPR004521">
    <property type="entry name" value="Uncharacterised_CHP00451"/>
</dbReference>
<dbReference type="Pfam" id="PF01472">
    <property type="entry name" value="PUA"/>
    <property type="match status" value="1"/>
</dbReference>
<dbReference type="GO" id="GO:0031118">
    <property type="term" value="P:rRNA pseudouridine synthesis"/>
    <property type="evidence" value="ECO:0007669"/>
    <property type="project" value="TreeGrafter"/>
</dbReference>
<dbReference type="PANTHER" id="PTHR23127">
    <property type="entry name" value="CENTROMERE/MICROTUBULE BINDING PROTEIN CBF5"/>
    <property type="match status" value="1"/>
</dbReference>
<feature type="domain" description="PUA" evidence="15">
    <location>
        <begin position="274"/>
        <end position="348"/>
    </location>
</feature>
<dbReference type="GO" id="GO:1990481">
    <property type="term" value="P:mRNA pseudouridine synthesis"/>
    <property type="evidence" value="ECO:0007669"/>
    <property type="project" value="TreeGrafter"/>
</dbReference>
<evidence type="ECO:0000256" key="2">
    <source>
        <dbReference type="ARBA" id="ARBA00001832"/>
    </source>
</evidence>
<evidence type="ECO:0000256" key="9">
    <source>
        <dbReference type="ARBA" id="ARBA00062786"/>
    </source>
</evidence>
<dbReference type="SMART" id="SM00359">
    <property type="entry name" value="PUA"/>
    <property type="match status" value="1"/>
</dbReference>
<dbReference type="CDD" id="cd02572">
    <property type="entry name" value="PseudoU_synth_hDyskerin"/>
    <property type="match status" value="1"/>
</dbReference>
<keyword evidence="7" id="KW-0413">Isomerase</keyword>
<dbReference type="Pfam" id="PF16198">
    <property type="entry name" value="TruB_C_2"/>
    <property type="match status" value="1"/>
</dbReference>
<evidence type="ECO:0000256" key="10">
    <source>
        <dbReference type="ARBA" id="ARBA00072225"/>
    </source>
</evidence>
<evidence type="ECO:0000313" key="18">
    <source>
        <dbReference type="EMBL" id="KIV77047.1"/>
    </source>
</evidence>
<dbReference type="NCBIfam" id="NF003280">
    <property type="entry name" value="PRK04270.1"/>
    <property type="match status" value="1"/>
</dbReference>
<dbReference type="GO" id="GO:0000495">
    <property type="term" value="P:box H/ACA sno(s)RNA 3'-end processing"/>
    <property type="evidence" value="ECO:0007669"/>
    <property type="project" value="TreeGrafter"/>
</dbReference>
<evidence type="ECO:0000259" key="15">
    <source>
        <dbReference type="SMART" id="SM00359"/>
    </source>
</evidence>
<evidence type="ECO:0000256" key="14">
    <source>
        <dbReference type="SAM" id="MobiDB-lite"/>
    </source>
</evidence>
<dbReference type="GO" id="GO:0009982">
    <property type="term" value="F:pseudouridine synthase activity"/>
    <property type="evidence" value="ECO:0007669"/>
    <property type="project" value="InterPro"/>
</dbReference>
<dbReference type="PROSITE" id="PS50890">
    <property type="entry name" value="PUA"/>
    <property type="match status" value="1"/>
</dbReference>
<dbReference type="Gene3D" id="3.30.2350.10">
    <property type="entry name" value="Pseudouridine synthase"/>
    <property type="match status" value="1"/>
</dbReference>
<name>A0A0D1Y2E5_9EURO</name>
<reference evidence="18 19" key="1">
    <citation type="submission" date="2015-01" db="EMBL/GenBank/DDBJ databases">
        <title>The Genome Sequence of Exophiala sideris CBS121828.</title>
        <authorList>
            <consortium name="The Broad Institute Genomics Platform"/>
            <person name="Cuomo C."/>
            <person name="de Hoog S."/>
            <person name="Gorbushina A."/>
            <person name="Stielow B."/>
            <person name="Teixiera M."/>
            <person name="Abouelleil A."/>
            <person name="Chapman S.B."/>
            <person name="Priest M."/>
            <person name="Young S.K."/>
            <person name="Wortman J."/>
            <person name="Nusbaum C."/>
            <person name="Birren B."/>
        </authorList>
    </citation>
    <scope>NUCLEOTIDE SEQUENCE [LARGE SCALE GENOMIC DNA]</scope>
    <source>
        <strain evidence="18 19">CBS 121828</strain>
    </source>
</reference>
<dbReference type="HOGENOM" id="CLU_032087_3_2_1"/>
<evidence type="ECO:0000313" key="19">
    <source>
        <dbReference type="Proteomes" id="UP000053599"/>
    </source>
</evidence>
<evidence type="ECO:0000256" key="11">
    <source>
        <dbReference type="ARBA" id="ARBA00077661"/>
    </source>
</evidence>
<dbReference type="EMBL" id="JAVRRF010000008">
    <property type="protein sequence ID" value="KAK5062303.1"/>
    <property type="molecule type" value="Genomic_DNA"/>
</dbReference>
<evidence type="ECO:0000256" key="13">
    <source>
        <dbReference type="ARBA" id="ARBA00082909"/>
    </source>
</evidence>
<feature type="domain" description="Dyskerin-like" evidence="16">
    <location>
        <begin position="24"/>
        <end position="82"/>
    </location>
</feature>
<evidence type="ECO:0000256" key="7">
    <source>
        <dbReference type="ARBA" id="ARBA00023235"/>
    </source>
</evidence>
<dbReference type="InterPro" id="IPR012960">
    <property type="entry name" value="Dyskerin-like"/>
</dbReference>
<sequence>MAKVEKAEEVDYAIKPENVTSVIPTSEWPLLLKNYDKLLVRTGHFTPIPVGCTPLKRDLKSYISSGVINLDKPSNPSSHEVVAWVKRILRVEKTGHSGTLDPKVTGCLIVCIDRATRLVKSQQGAGKEYVCVIRLHDKLPGGEAQFARALETLTGALFQRPPLISAVKRQLRIRTIHESKLYEFDNDRHLAVFWVSCEAGTYIRTLCVHLGLLLGVGAHMQELRRVRSGAMAEGDGMVTLHDVLDAQWMHDNNRDEAYLRRVISPLESLLTTYKRIVVKDSAVNAVCYGAKLMIPGLLRFEAGIEVHEEVVLMTTKGEAIALGIAQMSTVELSTCDHGVVAKVKRCIMERDLYPRRWGMGPVALEKKKMKSDGKLDKYGRPNEATPAKWQSEYTDYNAPLTVDGVPVQEKTSRSDVLSAPPVAPNGETADSMDLDDTATAVEHTNGDAASLGPQEKDKKRKKEKHEGETPEERAERKRRKKEKKEKKEKRKSGASKAEDDDDSD</sequence>
<dbReference type="SUPFAM" id="SSF88697">
    <property type="entry name" value="PUA domain-like"/>
    <property type="match status" value="1"/>
</dbReference>
<dbReference type="InterPro" id="IPR015947">
    <property type="entry name" value="PUA-like_sf"/>
</dbReference>
<proteinExistence type="inferred from homology"/>
<accession>A0A0D1Y2E5</accession>
<dbReference type="STRING" id="1016849.A0A0D1Y2E5"/>
<comment type="similarity">
    <text evidence="5">Belongs to the pseudouridine synthase TruB family.</text>
</comment>
<dbReference type="GO" id="GO:0003723">
    <property type="term" value="F:RNA binding"/>
    <property type="evidence" value="ECO:0007669"/>
    <property type="project" value="InterPro"/>
</dbReference>
<dbReference type="CDD" id="cd21148">
    <property type="entry name" value="PUA_Cbf5"/>
    <property type="match status" value="1"/>
</dbReference>
<dbReference type="NCBIfam" id="TIGR00451">
    <property type="entry name" value="unchar_dom_2"/>
    <property type="match status" value="1"/>
</dbReference>
<feature type="compositionally biased region" description="Basic and acidic residues" evidence="14">
    <location>
        <begin position="368"/>
        <end position="380"/>
    </location>
</feature>
<evidence type="ECO:0000313" key="20">
    <source>
        <dbReference type="Proteomes" id="UP001345691"/>
    </source>
</evidence>
<feature type="region of interest" description="Disordered" evidence="14">
    <location>
        <begin position="368"/>
        <end position="391"/>
    </location>
</feature>
<dbReference type="PANTHER" id="PTHR23127:SF0">
    <property type="entry name" value="H_ACA RIBONUCLEOPROTEIN COMPLEX SUBUNIT DKC1"/>
    <property type="match status" value="1"/>
</dbReference>
<evidence type="ECO:0000256" key="5">
    <source>
        <dbReference type="ARBA" id="ARBA00008999"/>
    </source>
</evidence>
<dbReference type="InterPro" id="IPR004802">
    <property type="entry name" value="tRNA_PsdUridine_synth_B_fam"/>
</dbReference>
<evidence type="ECO:0000256" key="8">
    <source>
        <dbReference type="ARBA" id="ARBA00056777"/>
    </source>
</evidence>
<dbReference type="InterPro" id="IPR020103">
    <property type="entry name" value="PsdUridine_synth_cat_dom_sf"/>
</dbReference>
<comment type="catalytic activity">
    <reaction evidence="3">
        <text>uridine in 5S rRNA = pseudouridine in 5S rRNA</text>
        <dbReference type="Rhea" id="RHEA:47036"/>
        <dbReference type="Rhea" id="RHEA-COMP:11730"/>
        <dbReference type="Rhea" id="RHEA-COMP:11731"/>
        <dbReference type="ChEBI" id="CHEBI:65314"/>
        <dbReference type="ChEBI" id="CHEBI:65315"/>
    </reaction>
</comment>
<evidence type="ECO:0000256" key="3">
    <source>
        <dbReference type="ARBA" id="ARBA00001896"/>
    </source>
</evidence>
<dbReference type="InterPro" id="IPR002501">
    <property type="entry name" value="PsdUridine_synth_N"/>
</dbReference>
<dbReference type="NCBIfam" id="TIGR00425">
    <property type="entry name" value="CBF5"/>
    <property type="match status" value="1"/>
</dbReference>
<comment type="function">
    <text evidence="8">Catalytic subunit of H/ACA small nucleolar ribonucleoprotein (H/ACA snoRNP) complex, which catalyzes pseudouridylation of rRNA. This involves the isomerization of uridine such that the ribose is subsequently attached to C5, instead of the normal N1. Pseudouridine ('psi') residues may serve to stabilize the conformation of rRNAs and play a central role in ribosomal RNA processing. The H/ACA snoRNP complex also mediates pseudouridylation of other types of RNAs. Catalyzes pseudouridylation at position 93 in U2 snRNA. Also catalyzes pseudouridylation of mRNAs; H/ACA-type snoRNAs probably guide pseudouridylation of mRNAs.</text>
</comment>
<dbReference type="Pfam" id="PF08068">
    <property type="entry name" value="DKCLD"/>
    <property type="match status" value="1"/>
</dbReference>
<dbReference type="FunFam" id="3.30.2350.10:FF:000001">
    <property type="entry name" value="H/ACA ribonucleoprotein complex subunit CBF5"/>
    <property type="match status" value="1"/>
</dbReference>
<dbReference type="Pfam" id="PF01509">
    <property type="entry name" value="TruB_N"/>
    <property type="match status" value="1"/>
</dbReference>
<evidence type="ECO:0000259" key="16">
    <source>
        <dbReference type="SMART" id="SM01136"/>
    </source>
</evidence>
<keyword evidence="20" id="KW-1185">Reference proteome</keyword>
<evidence type="ECO:0000256" key="1">
    <source>
        <dbReference type="ARBA" id="ARBA00001166"/>
    </source>
</evidence>